<dbReference type="AlphaFoldDB" id="A0A8J5ZPD8"/>
<evidence type="ECO:0000313" key="2">
    <source>
        <dbReference type="EMBL" id="KAG8503562.1"/>
    </source>
</evidence>
<dbReference type="OrthoDB" id="647720at2759"/>
<proteinExistence type="predicted"/>
<gene>
    <name evidence="2" type="ORF">CXB51_001553</name>
</gene>
<sequence>MGLKFSNSNHFGQAFKLGTIFPALYPIVDQPYKNNPILSICSFDRQACPAHVCFYQKPTVASPTKLTDSRIDSIDRKLKVTLSSSAGNTYQTQMASSNLKTMKSPLTTSVDKGHLLPMKASVMIATKINTATVPLQVSCLLLYLLLHQVIRWIEHVIIDGFWVEYTLVKCEKGHEPSTTDGFAVSRRHMMKCLTAEVLGLTLLPKPAEARMSRLEMKKKMMKKLEELREKAGVSKPKTENNGMKKSPILPLPLPTPEGRVGALVEANINNAL</sequence>
<evidence type="ECO:0000313" key="3">
    <source>
        <dbReference type="Proteomes" id="UP000701853"/>
    </source>
</evidence>
<organism evidence="2 3">
    <name type="scientific">Gossypium anomalum</name>
    <dbReference type="NCBI Taxonomy" id="47600"/>
    <lineage>
        <taxon>Eukaryota</taxon>
        <taxon>Viridiplantae</taxon>
        <taxon>Streptophyta</taxon>
        <taxon>Embryophyta</taxon>
        <taxon>Tracheophyta</taxon>
        <taxon>Spermatophyta</taxon>
        <taxon>Magnoliopsida</taxon>
        <taxon>eudicotyledons</taxon>
        <taxon>Gunneridae</taxon>
        <taxon>Pentapetalae</taxon>
        <taxon>rosids</taxon>
        <taxon>malvids</taxon>
        <taxon>Malvales</taxon>
        <taxon>Malvaceae</taxon>
        <taxon>Malvoideae</taxon>
        <taxon>Gossypium</taxon>
    </lineage>
</organism>
<protein>
    <submittedName>
        <fullName evidence="2">Uncharacterized protein</fullName>
    </submittedName>
</protein>
<comment type="caution">
    <text evidence="2">The sequence shown here is derived from an EMBL/GenBank/DDBJ whole genome shotgun (WGS) entry which is preliminary data.</text>
</comment>
<keyword evidence="3" id="KW-1185">Reference proteome</keyword>
<feature type="compositionally biased region" description="Basic and acidic residues" evidence="1">
    <location>
        <begin position="228"/>
        <end position="238"/>
    </location>
</feature>
<accession>A0A8J5ZPD8</accession>
<dbReference type="Proteomes" id="UP000701853">
    <property type="component" value="Chromosome 1"/>
</dbReference>
<evidence type="ECO:0000256" key="1">
    <source>
        <dbReference type="SAM" id="MobiDB-lite"/>
    </source>
</evidence>
<name>A0A8J5ZPD8_9ROSI</name>
<reference evidence="2 3" key="1">
    <citation type="journal article" date="2021" name="bioRxiv">
        <title>The Gossypium anomalum genome as a resource for cotton improvement and evolutionary analysis of hybrid incompatibility.</title>
        <authorList>
            <person name="Grover C.E."/>
            <person name="Yuan D."/>
            <person name="Arick M.A."/>
            <person name="Miller E.R."/>
            <person name="Hu G."/>
            <person name="Peterson D.G."/>
            <person name="Wendel J.F."/>
            <person name="Udall J.A."/>
        </authorList>
    </citation>
    <scope>NUCLEOTIDE SEQUENCE [LARGE SCALE GENOMIC DNA]</scope>
    <source>
        <strain evidence="2">JFW-Udall</strain>
        <tissue evidence="2">Leaf</tissue>
    </source>
</reference>
<feature type="region of interest" description="Disordered" evidence="1">
    <location>
        <begin position="228"/>
        <end position="251"/>
    </location>
</feature>
<dbReference type="EMBL" id="JAHUZN010000001">
    <property type="protein sequence ID" value="KAG8503562.1"/>
    <property type="molecule type" value="Genomic_DNA"/>
</dbReference>